<protein>
    <submittedName>
        <fullName evidence="1">Uncharacterized protein</fullName>
    </submittedName>
</protein>
<dbReference type="Proteomes" id="UP000052023">
    <property type="component" value="Unassembled WGS sequence"/>
</dbReference>
<evidence type="ECO:0000313" key="2">
    <source>
        <dbReference type="Proteomes" id="UP000052023"/>
    </source>
</evidence>
<organism evidence="1 2">
    <name type="scientific">Bradyrhizobium retamae</name>
    <dbReference type="NCBI Taxonomy" id="1300035"/>
    <lineage>
        <taxon>Bacteria</taxon>
        <taxon>Pseudomonadati</taxon>
        <taxon>Pseudomonadota</taxon>
        <taxon>Alphaproteobacteria</taxon>
        <taxon>Hyphomicrobiales</taxon>
        <taxon>Nitrobacteraceae</taxon>
        <taxon>Bradyrhizobium</taxon>
    </lineage>
</organism>
<gene>
    <name evidence="1" type="ORF">CQ13_36615</name>
</gene>
<name>A0A0R3M8S3_9BRAD</name>
<dbReference type="EMBL" id="LLYA01000216">
    <property type="protein sequence ID" value="KRR16596.1"/>
    <property type="molecule type" value="Genomic_DNA"/>
</dbReference>
<evidence type="ECO:0000313" key="1">
    <source>
        <dbReference type="EMBL" id="KRR16596.1"/>
    </source>
</evidence>
<dbReference type="AlphaFoldDB" id="A0A0R3M8S3"/>
<keyword evidence="2" id="KW-1185">Reference proteome</keyword>
<sequence length="89" mass="10259">MVIERLHCEQGLDLLMNINQNQTSPSLRWNHDSDLLLGRRRCAHISAKLFCAAQQLDGRLLRTMRAQRFERASDECIANLRLLICDSGH</sequence>
<accession>A0A0R3M8S3</accession>
<reference evidence="1 2" key="1">
    <citation type="submission" date="2014-03" db="EMBL/GenBank/DDBJ databases">
        <title>Bradyrhizobium valentinum sp. nov., isolated from effective nodules of Lupinus mariae-josephae, a lupine endemic of basic-lime soils in Eastern Spain.</title>
        <authorList>
            <person name="Duran D."/>
            <person name="Rey L."/>
            <person name="Navarro A."/>
            <person name="Busquets A."/>
            <person name="Imperial J."/>
            <person name="Ruiz-Argueso T."/>
        </authorList>
    </citation>
    <scope>NUCLEOTIDE SEQUENCE [LARGE SCALE GENOMIC DNA]</scope>
    <source>
        <strain evidence="1 2">Ro19</strain>
    </source>
</reference>
<comment type="caution">
    <text evidence="1">The sequence shown here is derived from an EMBL/GenBank/DDBJ whole genome shotgun (WGS) entry which is preliminary data.</text>
</comment>
<proteinExistence type="predicted"/>